<organism evidence="2 3">
    <name type="scientific">Cymbomonas tetramitiformis</name>
    <dbReference type="NCBI Taxonomy" id="36881"/>
    <lineage>
        <taxon>Eukaryota</taxon>
        <taxon>Viridiplantae</taxon>
        <taxon>Chlorophyta</taxon>
        <taxon>Pyramimonadophyceae</taxon>
        <taxon>Pyramimonadales</taxon>
        <taxon>Pyramimonadaceae</taxon>
        <taxon>Cymbomonas</taxon>
    </lineage>
</organism>
<comment type="caution">
    <text evidence="2">The sequence shown here is derived from an EMBL/GenBank/DDBJ whole genome shotgun (WGS) entry which is preliminary data.</text>
</comment>
<sequence length="153" mass="16555">MSNNASSNVVIEGEEDEEEEGHEEEPSSVAGTSLQLQLPPNTARSTNAAPSEAESTPKAEIQCSEERSQPATRTISMSACQIKLQVKIEMMRKSRMDSISQSCGKAQSQMRQSAAALSKSSAAIKDTANAMRSFSESLSQLVLSRDATWTNRK</sequence>
<gene>
    <name evidence="2" type="ORF">CYMTET_17230</name>
</gene>
<dbReference type="EMBL" id="LGRX02007634">
    <property type="protein sequence ID" value="KAK3274592.1"/>
    <property type="molecule type" value="Genomic_DNA"/>
</dbReference>
<feature type="compositionally biased region" description="Acidic residues" evidence="1">
    <location>
        <begin position="12"/>
        <end position="23"/>
    </location>
</feature>
<proteinExistence type="predicted"/>
<dbReference type="Pfam" id="PF15753">
    <property type="entry name" value="BLOC1S3"/>
    <property type="match status" value="1"/>
</dbReference>
<dbReference type="Proteomes" id="UP001190700">
    <property type="component" value="Unassembled WGS sequence"/>
</dbReference>
<feature type="region of interest" description="Disordered" evidence="1">
    <location>
        <begin position="1"/>
        <end position="73"/>
    </location>
</feature>
<reference evidence="2 3" key="1">
    <citation type="journal article" date="2015" name="Genome Biol. Evol.">
        <title>Comparative Genomics of a Bacterivorous Green Alga Reveals Evolutionary Causalities and Consequences of Phago-Mixotrophic Mode of Nutrition.</title>
        <authorList>
            <person name="Burns J.A."/>
            <person name="Paasch A."/>
            <person name="Narechania A."/>
            <person name="Kim E."/>
        </authorList>
    </citation>
    <scope>NUCLEOTIDE SEQUENCE [LARGE SCALE GENOMIC DNA]</scope>
    <source>
        <strain evidence="2 3">PLY_AMNH</strain>
    </source>
</reference>
<accession>A0AAE0L7C3</accession>
<feature type="compositionally biased region" description="Polar residues" evidence="1">
    <location>
        <begin position="29"/>
        <end position="49"/>
    </location>
</feature>
<evidence type="ECO:0008006" key="4">
    <source>
        <dbReference type="Google" id="ProtNLM"/>
    </source>
</evidence>
<protein>
    <recommendedName>
        <fullName evidence="4">Biogenesis of lysosome-related organelles complex 1 subunit 3</fullName>
    </recommendedName>
</protein>
<evidence type="ECO:0000256" key="1">
    <source>
        <dbReference type="SAM" id="MobiDB-lite"/>
    </source>
</evidence>
<dbReference type="AlphaFoldDB" id="A0AAE0L7C3"/>
<dbReference type="InterPro" id="IPR017245">
    <property type="entry name" value="BLOC-1_complex_su-3"/>
</dbReference>
<name>A0AAE0L7C3_9CHLO</name>
<evidence type="ECO:0000313" key="2">
    <source>
        <dbReference type="EMBL" id="KAK3274592.1"/>
    </source>
</evidence>
<keyword evidence="3" id="KW-1185">Reference proteome</keyword>
<evidence type="ECO:0000313" key="3">
    <source>
        <dbReference type="Proteomes" id="UP001190700"/>
    </source>
</evidence>